<evidence type="ECO:0000256" key="1">
    <source>
        <dbReference type="SAM" id="MobiDB-lite"/>
    </source>
</evidence>
<sequence length="443" mass="46537">MCCAWSSKSQGAAPTRNWCRTCMKRRRAPRQPCTHTRRARNASSPRKATSRTSTAASRQRMETDEGPAMNQHAIQNLTLFDLLARSWRRPSAIADLCFSADGSTVAFTCVDGTVTIAATADQEPPESRIRVSNDLGQTSIRPREKLPAPLIATAVLGDGDVPLTSYLRSGFLVGTAAGEAAHLTASGDVMETLIKIDGPMAAIDHSARAALTAVSNGQDVFLSRGRGDSVRLRRGVPSSIDALAFSPGGRRLACAGENGLSIWTTEGDAGPIREIPLTVHPISIRWSGDGTWLACGLDTGGFVLANMADGRTGIVAGFPSPVRAVAWSLQENALFASGAYRIAGWSMTAPPLDGEASGALETGRTGLVPVETVAAHPKKNLIAAGYGNGRITISQIGARDELLVRPLGNAITALAWSGDGRHLAVGSVDGTAAIVTFPAQMFK</sequence>
<dbReference type="InterPro" id="IPR015943">
    <property type="entry name" value="WD40/YVTN_repeat-like_dom_sf"/>
</dbReference>
<evidence type="ECO:0000313" key="3">
    <source>
        <dbReference type="Proteomes" id="UP000273786"/>
    </source>
</evidence>
<dbReference type="OrthoDB" id="8192299at2"/>
<evidence type="ECO:0000313" key="2">
    <source>
        <dbReference type="EMBL" id="RRI00137.1"/>
    </source>
</evidence>
<dbReference type="Gene3D" id="2.130.10.10">
    <property type="entry name" value="YVTN repeat-like/Quinoprotein amine dehydrogenase"/>
    <property type="match status" value="2"/>
</dbReference>
<dbReference type="EMBL" id="RQXT01000020">
    <property type="protein sequence ID" value="RRI00137.1"/>
    <property type="molecule type" value="Genomic_DNA"/>
</dbReference>
<dbReference type="PANTHER" id="PTHR19879">
    <property type="entry name" value="TRANSCRIPTION INITIATION FACTOR TFIID"/>
    <property type="match status" value="1"/>
</dbReference>
<dbReference type="SMART" id="SM00320">
    <property type="entry name" value="WD40"/>
    <property type="match status" value="5"/>
</dbReference>
<organism evidence="2 3">
    <name type="scientific">Mesorhizobium tamadayense</name>
    <dbReference type="NCBI Taxonomy" id="425306"/>
    <lineage>
        <taxon>Bacteria</taxon>
        <taxon>Pseudomonadati</taxon>
        <taxon>Pseudomonadota</taxon>
        <taxon>Alphaproteobacteria</taxon>
        <taxon>Hyphomicrobiales</taxon>
        <taxon>Phyllobacteriaceae</taxon>
        <taxon>Mesorhizobium</taxon>
    </lineage>
</organism>
<proteinExistence type="predicted"/>
<feature type="compositionally biased region" description="Basic residues" evidence="1">
    <location>
        <begin position="30"/>
        <end position="40"/>
    </location>
</feature>
<name>A0A3P3FP09_9HYPH</name>
<dbReference type="AlphaFoldDB" id="A0A3P3FP09"/>
<dbReference type="InterPro" id="IPR036322">
    <property type="entry name" value="WD40_repeat_dom_sf"/>
</dbReference>
<dbReference type="Pfam" id="PF00400">
    <property type="entry name" value="WD40"/>
    <property type="match status" value="1"/>
</dbReference>
<dbReference type="InterPro" id="IPR001680">
    <property type="entry name" value="WD40_rpt"/>
</dbReference>
<dbReference type="PANTHER" id="PTHR19879:SF9">
    <property type="entry name" value="TRANSCRIPTION INITIATION FACTOR TFIID SUBUNIT 5"/>
    <property type="match status" value="1"/>
</dbReference>
<comment type="caution">
    <text evidence="2">The sequence shown here is derived from an EMBL/GenBank/DDBJ whole genome shotgun (WGS) entry which is preliminary data.</text>
</comment>
<protein>
    <submittedName>
        <fullName evidence="2">WD40 repeat domain-containing protein</fullName>
    </submittedName>
</protein>
<gene>
    <name evidence="2" type="ORF">EH240_17515</name>
</gene>
<dbReference type="SUPFAM" id="SSF50978">
    <property type="entry name" value="WD40 repeat-like"/>
    <property type="match status" value="1"/>
</dbReference>
<feature type="region of interest" description="Disordered" evidence="1">
    <location>
        <begin position="30"/>
        <end position="70"/>
    </location>
</feature>
<accession>A0A3P3FP09</accession>
<reference evidence="2 3" key="1">
    <citation type="submission" date="2018-11" db="EMBL/GenBank/DDBJ databases">
        <title>the genome of Mesorhizobium tamadayense DSM 28320.</title>
        <authorList>
            <person name="Gao J."/>
        </authorList>
    </citation>
    <scope>NUCLEOTIDE SEQUENCE [LARGE SCALE GENOMIC DNA]</scope>
    <source>
        <strain evidence="2 3">DSM 28320</strain>
    </source>
</reference>
<feature type="compositionally biased region" description="Polar residues" evidence="1">
    <location>
        <begin position="41"/>
        <end position="57"/>
    </location>
</feature>
<dbReference type="Proteomes" id="UP000273786">
    <property type="component" value="Unassembled WGS sequence"/>
</dbReference>
<keyword evidence="3" id="KW-1185">Reference proteome</keyword>